<evidence type="ECO:0000256" key="1">
    <source>
        <dbReference type="ARBA" id="ARBA00022801"/>
    </source>
</evidence>
<gene>
    <name evidence="3" type="ORF">U1T56_20570</name>
</gene>
<comment type="caution">
    <text evidence="3">The sequence shown here is derived from an EMBL/GenBank/DDBJ whole genome shotgun (WGS) entry which is preliminary data.</text>
</comment>
<dbReference type="InterPro" id="IPR049492">
    <property type="entry name" value="BD-FAE-like_dom"/>
</dbReference>
<organism evidence="3 4">
    <name type="scientific">Benzoatithermus flavus</name>
    <dbReference type="NCBI Taxonomy" id="3108223"/>
    <lineage>
        <taxon>Bacteria</taxon>
        <taxon>Pseudomonadati</taxon>
        <taxon>Pseudomonadota</taxon>
        <taxon>Alphaproteobacteria</taxon>
        <taxon>Geminicoccales</taxon>
        <taxon>Geminicoccaceae</taxon>
        <taxon>Benzoatithermus</taxon>
    </lineage>
</organism>
<sequence>MFDHIARRNGRGDNPSRLLEAWMPNPPLELLDSLAYGPRPRQRLDLYLPHDPRARRRLVVFLYGGGWDAGARRTYRFIAHMMVACGFAVAVPDYRLFPEARFPDFLEDTASALGWLYRNALDFGVDSSRMTLIGHSAGAYNAVVAALDPAYLERAGVPPSALRGVVGLAGPYAFNPLDYEETREIFATARHDPTRVQPVRLVRRHVPPMLLAHGMRDQRVLPINSLKLAEALRETGNEATAKLYPRHGHVGILLAMANPFRRVFRVLSDTVAFLDRVLGRPG</sequence>
<dbReference type="Gene3D" id="3.40.50.1820">
    <property type="entry name" value="alpha/beta hydrolase"/>
    <property type="match status" value="1"/>
</dbReference>
<evidence type="ECO:0000313" key="3">
    <source>
        <dbReference type="EMBL" id="MEK0085554.1"/>
    </source>
</evidence>
<proteinExistence type="predicted"/>
<protein>
    <submittedName>
        <fullName evidence="3">Alpha/beta hydrolase</fullName>
    </submittedName>
</protein>
<dbReference type="EMBL" id="JBBLZC010000029">
    <property type="protein sequence ID" value="MEK0085554.1"/>
    <property type="molecule type" value="Genomic_DNA"/>
</dbReference>
<dbReference type="Pfam" id="PF20434">
    <property type="entry name" value="BD-FAE"/>
    <property type="match status" value="1"/>
</dbReference>
<reference evidence="3 4" key="1">
    <citation type="submission" date="2024-01" db="EMBL/GenBank/DDBJ databases">
        <title>Multi-omics insights into the function and evolution of sodium benzoate biodegradation pathways in Benzoatithermus flavus gen. nov., sp. nov. from hot spring.</title>
        <authorList>
            <person name="Hu C.-J."/>
            <person name="Li W.-J."/>
        </authorList>
    </citation>
    <scope>NUCLEOTIDE SEQUENCE [LARGE SCALE GENOMIC DNA]</scope>
    <source>
        <strain evidence="3 4">SYSU G07066</strain>
    </source>
</reference>
<dbReference type="PANTHER" id="PTHR48081:SF9">
    <property type="entry name" value="CARBOXYLESTERASE"/>
    <property type="match status" value="1"/>
</dbReference>
<dbReference type="InterPro" id="IPR050300">
    <property type="entry name" value="GDXG_lipolytic_enzyme"/>
</dbReference>
<dbReference type="GO" id="GO:0016787">
    <property type="term" value="F:hydrolase activity"/>
    <property type="evidence" value="ECO:0007669"/>
    <property type="project" value="UniProtKB-KW"/>
</dbReference>
<dbReference type="RefSeq" id="WP_418161403.1">
    <property type="nucleotide sequence ID" value="NZ_JBBLZC010000029.1"/>
</dbReference>
<keyword evidence="1 3" id="KW-0378">Hydrolase</keyword>
<evidence type="ECO:0000313" key="4">
    <source>
        <dbReference type="Proteomes" id="UP001375743"/>
    </source>
</evidence>
<name>A0ABU8XWW2_9PROT</name>
<keyword evidence="4" id="KW-1185">Reference proteome</keyword>
<dbReference type="InterPro" id="IPR029058">
    <property type="entry name" value="AB_hydrolase_fold"/>
</dbReference>
<dbReference type="SUPFAM" id="SSF53474">
    <property type="entry name" value="alpha/beta-Hydrolases"/>
    <property type="match status" value="1"/>
</dbReference>
<dbReference type="Proteomes" id="UP001375743">
    <property type="component" value="Unassembled WGS sequence"/>
</dbReference>
<feature type="domain" description="BD-FAE-like" evidence="2">
    <location>
        <begin position="44"/>
        <end position="232"/>
    </location>
</feature>
<accession>A0ABU8XWW2</accession>
<dbReference type="PANTHER" id="PTHR48081">
    <property type="entry name" value="AB HYDROLASE SUPERFAMILY PROTEIN C4A8.06C"/>
    <property type="match status" value="1"/>
</dbReference>
<evidence type="ECO:0000259" key="2">
    <source>
        <dbReference type="Pfam" id="PF20434"/>
    </source>
</evidence>